<comment type="caution">
    <text evidence="1">The sequence shown here is derived from an EMBL/GenBank/DDBJ whole genome shotgun (WGS) entry which is preliminary data.</text>
</comment>
<gene>
    <name evidence="1" type="ORF">AWB74_07839</name>
</gene>
<dbReference type="AlphaFoldDB" id="A0A158L1A5"/>
<accession>A0A158L1A5</accession>
<proteinExistence type="predicted"/>
<evidence type="ECO:0000313" key="2">
    <source>
        <dbReference type="Proteomes" id="UP000055019"/>
    </source>
</evidence>
<organism evidence="1 2">
    <name type="scientific">Caballeronia arvi</name>
    <dbReference type="NCBI Taxonomy" id="1777135"/>
    <lineage>
        <taxon>Bacteria</taxon>
        <taxon>Pseudomonadati</taxon>
        <taxon>Pseudomonadota</taxon>
        <taxon>Betaproteobacteria</taxon>
        <taxon>Burkholderiales</taxon>
        <taxon>Burkholderiaceae</taxon>
        <taxon>Caballeronia</taxon>
    </lineage>
</organism>
<protein>
    <submittedName>
        <fullName evidence="1">Uncharacterized protein</fullName>
    </submittedName>
</protein>
<evidence type="ECO:0000313" key="1">
    <source>
        <dbReference type="EMBL" id="SAL86769.1"/>
    </source>
</evidence>
<dbReference type="Proteomes" id="UP000055019">
    <property type="component" value="Unassembled WGS sequence"/>
</dbReference>
<sequence>MIPGHSHGGQFDVQAHLHGQIVVLPRGRSPCFLTPRWPGSVASALCRHNLVSTIFFCPLSFHSALLADPFEFHFDQSS</sequence>
<keyword evidence="2" id="KW-1185">Reference proteome</keyword>
<dbReference type="EMBL" id="FCOM02000078">
    <property type="protein sequence ID" value="SAL86769.1"/>
    <property type="molecule type" value="Genomic_DNA"/>
</dbReference>
<reference evidence="1" key="1">
    <citation type="submission" date="2016-01" db="EMBL/GenBank/DDBJ databases">
        <authorList>
            <person name="Peeters C."/>
        </authorList>
    </citation>
    <scope>NUCLEOTIDE SEQUENCE [LARGE SCALE GENOMIC DNA]</scope>
    <source>
        <strain evidence="1">LMG 29317</strain>
    </source>
</reference>
<name>A0A158L1A5_9BURK</name>